<dbReference type="InterPro" id="IPR050484">
    <property type="entry name" value="Transf_Hexapept/Carb_Anhydrase"/>
</dbReference>
<dbReference type="InterPro" id="IPR047324">
    <property type="entry name" value="LbH_gamma_CA-like"/>
</dbReference>
<evidence type="ECO:0000313" key="2">
    <source>
        <dbReference type="Proteomes" id="UP000249458"/>
    </source>
</evidence>
<dbReference type="AlphaFoldDB" id="A0A364LGI8"/>
<dbReference type="InterPro" id="IPR011004">
    <property type="entry name" value="Trimer_LpxA-like_sf"/>
</dbReference>
<dbReference type="RefSeq" id="WP_112220569.1">
    <property type="nucleotide sequence ID" value="NZ_MVJN01000012.1"/>
</dbReference>
<dbReference type="InterPro" id="IPR001451">
    <property type="entry name" value="Hexapep"/>
</dbReference>
<dbReference type="CDD" id="cd04645">
    <property type="entry name" value="LbH_gamma_CA_like"/>
    <property type="match status" value="1"/>
</dbReference>
<reference evidence="1 2" key="1">
    <citation type="submission" date="2017-02" db="EMBL/GenBank/DDBJ databases">
        <title>Legionella quilivanii strain from human: case report and whole genome sequencing analysis.</title>
        <authorList>
            <person name="Lalancette C."/>
            <person name="Leduc J.-M."/>
            <person name="Levesque S."/>
            <person name="Fournier E."/>
            <person name="Saoud J."/>
            <person name="Faucher S.P."/>
            <person name="Bernard K."/>
            <person name="Martineau C."/>
            <person name="Longtin J."/>
        </authorList>
    </citation>
    <scope>NUCLEOTIDE SEQUENCE [LARGE SCALE GENOMIC DNA]</scope>
    <source>
        <strain evidence="1 2">ID143958</strain>
    </source>
</reference>
<evidence type="ECO:0000313" key="1">
    <source>
        <dbReference type="EMBL" id="RAP35056.1"/>
    </source>
</evidence>
<dbReference type="Gene3D" id="2.160.10.10">
    <property type="entry name" value="Hexapeptide repeat proteins"/>
    <property type="match status" value="1"/>
</dbReference>
<dbReference type="EMBL" id="MVJN01000012">
    <property type="protein sequence ID" value="RAP35056.1"/>
    <property type="molecule type" value="Genomic_DNA"/>
</dbReference>
<accession>A0A364LGI8</accession>
<organism evidence="1 2">
    <name type="scientific">Legionella quinlivanii</name>
    <dbReference type="NCBI Taxonomy" id="45073"/>
    <lineage>
        <taxon>Bacteria</taxon>
        <taxon>Pseudomonadati</taxon>
        <taxon>Pseudomonadota</taxon>
        <taxon>Gammaproteobacteria</taxon>
        <taxon>Legionellales</taxon>
        <taxon>Legionellaceae</taxon>
        <taxon>Legionella</taxon>
    </lineage>
</organism>
<name>A0A364LGI8_9GAMM</name>
<dbReference type="PANTHER" id="PTHR13061">
    <property type="entry name" value="DYNACTIN SUBUNIT P25"/>
    <property type="match status" value="1"/>
</dbReference>
<comment type="caution">
    <text evidence="1">The sequence shown here is derived from an EMBL/GenBank/DDBJ whole genome shotgun (WGS) entry which is preliminary data.</text>
</comment>
<dbReference type="Pfam" id="PF00132">
    <property type="entry name" value="Hexapep"/>
    <property type="match status" value="1"/>
</dbReference>
<protein>
    <submittedName>
        <fullName evidence="1">Gamma carbonic anhydrase family protein</fullName>
    </submittedName>
</protein>
<sequence>MNLRAFNNISPSLGERVYIDPAASVIGDVMIDNDSSVWPMAVIRGDVNSIEIGHSCSIQDGAVLHVTHDGPFTAGGRKLILGNGITVGHQAVLHACHIEDYCLIGMGALILDAVHVEHHVMIAAGSVVSPGKRLLSGYLYLGNPARQVRPLTEQELEQLEYSAKHYIRLKDMYLGG</sequence>
<dbReference type="Proteomes" id="UP000249458">
    <property type="component" value="Unassembled WGS sequence"/>
</dbReference>
<dbReference type="PANTHER" id="PTHR13061:SF56">
    <property type="entry name" value="PROTEIN YRDA"/>
    <property type="match status" value="1"/>
</dbReference>
<proteinExistence type="predicted"/>
<gene>
    <name evidence="1" type="ORF">B1207_14255</name>
</gene>
<dbReference type="SUPFAM" id="SSF51161">
    <property type="entry name" value="Trimeric LpxA-like enzymes"/>
    <property type="match status" value="1"/>
</dbReference>